<dbReference type="Pfam" id="PF07729">
    <property type="entry name" value="FCD"/>
    <property type="match status" value="1"/>
</dbReference>
<accession>A0AAW9RFF3</accession>
<proteinExistence type="predicted"/>
<dbReference type="InterPro" id="IPR036388">
    <property type="entry name" value="WH-like_DNA-bd_sf"/>
</dbReference>
<dbReference type="Gene3D" id="1.20.120.530">
    <property type="entry name" value="GntR ligand-binding domain-like"/>
    <property type="match status" value="1"/>
</dbReference>
<dbReference type="InterPro" id="IPR000524">
    <property type="entry name" value="Tscrpt_reg_HTH_GntR"/>
</dbReference>
<gene>
    <name evidence="5" type="ORF">V3330_10895</name>
</gene>
<dbReference type="SMART" id="SM00345">
    <property type="entry name" value="HTH_GNTR"/>
    <property type="match status" value="1"/>
</dbReference>
<protein>
    <submittedName>
        <fullName evidence="5">GntR family transcriptional regulator</fullName>
    </submittedName>
</protein>
<comment type="caution">
    <text evidence="5">The sequence shown here is derived from an EMBL/GenBank/DDBJ whole genome shotgun (WGS) entry which is preliminary data.</text>
</comment>
<evidence type="ECO:0000256" key="3">
    <source>
        <dbReference type="ARBA" id="ARBA00023163"/>
    </source>
</evidence>
<keyword evidence="6" id="KW-1185">Reference proteome</keyword>
<dbReference type="PROSITE" id="PS50949">
    <property type="entry name" value="HTH_GNTR"/>
    <property type="match status" value="1"/>
</dbReference>
<reference evidence="5 6" key="1">
    <citation type="submission" date="2024-02" db="EMBL/GenBank/DDBJ databases">
        <title>A novel Wenzhouxiangellaceae bacterium, isolated from coastal sediments.</title>
        <authorList>
            <person name="Du Z.-J."/>
            <person name="Ye Y.-Q."/>
            <person name="Zhang X.-Y."/>
        </authorList>
    </citation>
    <scope>NUCLEOTIDE SEQUENCE [LARGE SCALE GENOMIC DNA]</scope>
    <source>
        <strain evidence="5 6">CH-27</strain>
    </source>
</reference>
<keyword evidence="1" id="KW-0805">Transcription regulation</keyword>
<dbReference type="Pfam" id="PF00392">
    <property type="entry name" value="GntR"/>
    <property type="match status" value="1"/>
</dbReference>
<feature type="domain" description="HTH gntR-type" evidence="4">
    <location>
        <begin position="18"/>
        <end position="85"/>
    </location>
</feature>
<dbReference type="PANTHER" id="PTHR43537:SF45">
    <property type="entry name" value="GNTR FAMILY REGULATORY PROTEIN"/>
    <property type="match status" value="1"/>
</dbReference>
<dbReference type="SUPFAM" id="SSF48008">
    <property type="entry name" value="GntR ligand-binding domain-like"/>
    <property type="match status" value="1"/>
</dbReference>
<dbReference type="InterPro" id="IPR036390">
    <property type="entry name" value="WH_DNA-bd_sf"/>
</dbReference>
<evidence type="ECO:0000256" key="1">
    <source>
        <dbReference type="ARBA" id="ARBA00023015"/>
    </source>
</evidence>
<evidence type="ECO:0000256" key="2">
    <source>
        <dbReference type="ARBA" id="ARBA00023125"/>
    </source>
</evidence>
<dbReference type="AlphaFoldDB" id="A0AAW9RFF3"/>
<dbReference type="Gene3D" id="1.10.10.10">
    <property type="entry name" value="Winged helix-like DNA-binding domain superfamily/Winged helix DNA-binding domain"/>
    <property type="match status" value="1"/>
</dbReference>
<dbReference type="SMART" id="SM00895">
    <property type="entry name" value="FCD"/>
    <property type="match status" value="1"/>
</dbReference>
<organism evidence="5 6">
    <name type="scientific">Elongatibacter sediminis</name>
    <dbReference type="NCBI Taxonomy" id="3119006"/>
    <lineage>
        <taxon>Bacteria</taxon>
        <taxon>Pseudomonadati</taxon>
        <taxon>Pseudomonadota</taxon>
        <taxon>Gammaproteobacteria</taxon>
        <taxon>Chromatiales</taxon>
        <taxon>Wenzhouxiangellaceae</taxon>
        <taxon>Elongatibacter</taxon>
    </lineage>
</organism>
<name>A0AAW9RFF3_9GAMM</name>
<dbReference type="EMBL" id="JAZHOG010000006">
    <property type="protein sequence ID" value="MEJ8568134.1"/>
    <property type="molecule type" value="Genomic_DNA"/>
</dbReference>
<dbReference type="RefSeq" id="WP_354695454.1">
    <property type="nucleotide sequence ID" value="NZ_JAZHOG010000006.1"/>
</dbReference>
<dbReference type="GO" id="GO:0003677">
    <property type="term" value="F:DNA binding"/>
    <property type="evidence" value="ECO:0007669"/>
    <property type="project" value="UniProtKB-KW"/>
</dbReference>
<evidence type="ECO:0000313" key="5">
    <source>
        <dbReference type="EMBL" id="MEJ8568134.1"/>
    </source>
</evidence>
<dbReference type="PANTHER" id="PTHR43537">
    <property type="entry name" value="TRANSCRIPTIONAL REGULATOR, GNTR FAMILY"/>
    <property type="match status" value="1"/>
</dbReference>
<keyword evidence="3" id="KW-0804">Transcription</keyword>
<dbReference type="Proteomes" id="UP001359886">
    <property type="component" value="Unassembled WGS sequence"/>
</dbReference>
<keyword evidence="2" id="KW-0238">DNA-binding</keyword>
<dbReference type="SUPFAM" id="SSF46785">
    <property type="entry name" value="Winged helix' DNA-binding domain"/>
    <property type="match status" value="1"/>
</dbReference>
<evidence type="ECO:0000259" key="4">
    <source>
        <dbReference type="PROSITE" id="PS50949"/>
    </source>
</evidence>
<dbReference type="InterPro" id="IPR011711">
    <property type="entry name" value="GntR_C"/>
</dbReference>
<dbReference type="GO" id="GO:0003700">
    <property type="term" value="F:DNA-binding transcription factor activity"/>
    <property type="evidence" value="ECO:0007669"/>
    <property type="project" value="InterPro"/>
</dbReference>
<sequence>MAVSQTVAASSSGMAPATSLASQAYTRIEEQLVTLQLAPGALVSEGELIELTGIGRTPVREAIQRLASQELFQVIPRKGLLVAPVSQSAMLDILETRKPLERLIVHRAALSARDEQRSALSSLARDMATAHERFDRFLRLDHDLDKLLDACAENPFASSALEPLRTHSRRFWYFHRERVQLSDAIAAHAQLARLVARRDFNGAQRASDATIAVLERLVGGIDRVS</sequence>
<dbReference type="InterPro" id="IPR008920">
    <property type="entry name" value="TF_FadR/GntR_C"/>
</dbReference>
<evidence type="ECO:0000313" key="6">
    <source>
        <dbReference type="Proteomes" id="UP001359886"/>
    </source>
</evidence>